<evidence type="ECO:0000313" key="5">
    <source>
        <dbReference type="Proteomes" id="UP000824782"/>
    </source>
</evidence>
<sequence length="523" mass="58255">CSLAGEPGTRKWFVAIQATSGFSQYSSPDWEDLYPGSVSDDTEELPPSTIEECVCALQSPEDEEDDCCSRDSVSQTSLFEEAAEAIHQLSDKLPAPGRGLVDILLISPDVPRLKECILAVGAIKHLKEWHAAKITIVTKERKGWQKISHYLSASVISPDELCDVLDPPEIWRGSVEINEKKFSSEVEFQDFCIRSFPDVFHYYGSSLEFIQMVSLSELPPYFISDCTYELCLTKNSLHGKSKLMLGQLCSLNDKVGAIFMLSCNVCSLPLPPALQRSSKKWRDYMSRKPKEIKAPGIELKGEYCSYYFLIQGKDNGVCKATMLHSASQINGAASLVLLHRRLQDKPNTEESNLSALATLPHFHGDHLIKREKCLAQAQALVVNEFLQKQEAGQLVNVNSLKALLKLTRQSVLRTFESKLSDTVLSQGYEPSLQRAPPTGSSSSSLFTHSSEWPERNVLQNLENFEKIKQKIRASILSSSADQLLGRKDVHKEGVTLLDAKELLKHFTPQGAAVGELQPLQVQR</sequence>
<feature type="non-terminal residue" evidence="4">
    <location>
        <position position="1"/>
    </location>
</feature>
<feature type="non-terminal residue" evidence="4">
    <location>
        <position position="523"/>
    </location>
</feature>
<dbReference type="PANTHER" id="PTHR14382:SF1">
    <property type="entry name" value="MDM2-BINDING PROTEIN"/>
    <property type="match status" value="1"/>
</dbReference>
<accession>A0AAV6Z2Y1</accession>
<protein>
    <recommendedName>
        <fullName evidence="6">Mdm2-binding protein</fullName>
    </recommendedName>
</protein>
<dbReference type="GO" id="GO:0000776">
    <property type="term" value="C:kinetochore"/>
    <property type="evidence" value="ECO:0007669"/>
    <property type="project" value="TreeGrafter"/>
</dbReference>
<reference evidence="4" key="1">
    <citation type="thesis" date="2020" institute="ProQuest LLC" country="789 East Eisenhower Parkway, Ann Arbor, MI, USA">
        <title>Comparative Genomics and Chromosome Evolution.</title>
        <authorList>
            <person name="Mudd A.B."/>
        </authorList>
    </citation>
    <scope>NUCLEOTIDE SEQUENCE</scope>
    <source>
        <strain evidence="4">237g6f4</strain>
        <tissue evidence="4">Blood</tissue>
    </source>
</reference>
<organism evidence="4 5">
    <name type="scientific">Engystomops pustulosus</name>
    <name type="common">Tungara frog</name>
    <name type="synonym">Physalaemus pustulosus</name>
    <dbReference type="NCBI Taxonomy" id="76066"/>
    <lineage>
        <taxon>Eukaryota</taxon>
        <taxon>Metazoa</taxon>
        <taxon>Chordata</taxon>
        <taxon>Craniata</taxon>
        <taxon>Vertebrata</taxon>
        <taxon>Euteleostomi</taxon>
        <taxon>Amphibia</taxon>
        <taxon>Batrachia</taxon>
        <taxon>Anura</taxon>
        <taxon>Neobatrachia</taxon>
        <taxon>Hyloidea</taxon>
        <taxon>Leptodactylidae</taxon>
        <taxon>Leiuperinae</taxon>
        <taxon>Engystomops</taxon>
    </lineage>
</organism>
<comment type="caution">
    <text evidence="4">The sequence shown here is derived from an EMBL/GenBank/DDBJ whole genome shotgun (WGS) entry which is preliminary data.</text>
</comment>
<dbReference type="InterPro" id="IPR029420">
    <property type="entry name" value="MTBP_central"/>
</dbReference>
<dbReference type="Pfam" id="PF14918">
    <property type="entry name" value="MTBP_N"/>
    <property type="match status" value="1"/>
</dbReference>
<feature type="region of interest" description="Disordered" evidence="1">
    <location>
        <begin position="429"/>
        <end position="448"/>
    </location>
</feature>
<proteinExistence type="predicted"/>
<evidence type="ECO:0000259" key="3">
    <source>
        <dbReference type="Pfam" id="PF14919"/>
    </source>
</evidence>
<evidence type="ECO:0000313" key="4">
    <source>
        <dbReference type="EMBL" id="KAG8542703.1"/>
    </source>
</evidence>
<feature type="domain" description="DM2" evidence="3">
    <location>
        <begin position="199"/>
        <end position="523"/>
    </location>
</feature>
<dbReference type="GO" id="GO:0034501">
    <property type="term" value="P:protein localization to kinetochore"/>
    <property type="evidence" value="ECO:0007669"/>
    <property type="project" value="TreeGrafter"/>
</dbReference>
<dbReference type="PANTHER" id="PTHR14382">
    <property type="entry name" value="MDM2-BINDING PROTEIN"/>
    <property type="match status" value="1"/>
</dbReference>
<dbReference type="InterPro" id="IPR039061">
    <property type="entry name" value="MTBP"/>
</dbReference>
<evidence type="ECO:0000256" key="1">
    <source>
        <dbReference type="SAM" id="MobiDB-lite"/>
    </source>
</evidence>
<gene>
    <name evidence="4" type="ORF">GDO81_026240</name>
</gene>
<dbReference type="GO" id="GO:0031396">
    <property type="term" value="P:regulation of protein ubiquitination"/>
    <property type="evidence" value="ECO:0007669"/>
    <property type="project" value="InterPro"/>
</dbReference>
<dbReference type="EMBL" id="WNYA01004557">
    <property type="protein sequence ID" value="KAG8542703.1"/>
    <property type="molecule type" value="Genomic_DNA"/>
</dbReference>
<evidence type="ECO:0008006" key="6">
    <source>
        <dbReference type="Google" id="ProtNLM"/>
    </source>
</evidence>
<dbReference type="AlphaFoldDB" id="A0AAV6Z2Y1"/>
<feature type="domain" description="DM2" evidence="2">
    <location>
        <begin position="1"/>
        <end position="196"/>
    </location>
</feature>
<dbReference type="InterPro" id="IPR029421">
    <property type="entry name" value="MTBP_N"/>
</dbReference>
<dbReference type="Proteomes" id="UP000824782">
    <property type="component" value="Unassembled WGS sequence"/>
</dbReference>
<name>A0AAV6Z2Y1_ENGPU</name>
<dbReference type="GO" id="GO:0007089">
    <property type="term" value="P:traversing start control point of mitotic cell cycle"/>
    <property type="evidence" value="ECO:0007669"/>
    <property type="project" value="TreeGrafter"/>
</dbReference>
<keyword evidence="5" id="KW-1185">Reference proteome</keyword>
<dbReference type="Pfam" id="PF14919">
    <property type="entry name" value="MTBP_mid"/>
    <property type="match status" value="1"/>
</dbReference>
<evidence type="ECO:0000259" key="2">
    <source>
        <dbReference type="Pfam" id="PF14918"/>
    </source>
</evidence>